<gene>
    <name evidence="3" type="ORF">CINC_LOCUS9848</name>
</gene>
<feature type="coiled-coil region" evidence="1">
    <location>
        <begin position="95"/>
        <end position="122"/>
    </location>
</feature>
<keyword evidence="1" id="KW-0175">Coiled coil</keyword>
<reference evidence="3" key="1">
    <citation type="submission" date="2021-12" db="EMBL/GenBank/DDBJ databases">
        <authorList>
            <person name="King R."/>
        </authorList>
    </citation>
    <scope>NUCLEOTIDE SEQUENCE</scope>
</reference>
<keyword evidence="2" id="KW-0812">Transmembrane</keyword>
<dbReference type="AlphaFoldDB" id="A0A9P0BZC5"/>
<dbReference type="InterPro" id="IPR037660">
    <property type="entry name" value="CCDC51"/>
</dbReference>
<keyword evidence="4" id="KW-1185">Reference proteome</keyword>
<sequence>MADKLRQVAQRLKDRMHLQNLSANGREKVDQIVTKYVPAVKVNEIAERLKYETVSKKVRELVSKYEKFTGVEEIMALQNTVVDAQERFISAQDRRRDLGRQLANIEARLKELHAEMQNTMKGDEKYLHLCTEEHKLIIQERALRALFGDAEREERELFATMSAAVKLGHERERAHAERNKYWYIVASIFGTVLGIAGSSINNHLKMAEFRDMMEQQMARSASVLYTIAGGGTASRSDITEAMKTEFAYQEQLAQNLKLMQENITHLVDKQASLIEHLHHRERSMDTQLRDLTRAISSASQSSAKSDAEIAKALSVVHQDLEDVDQYKETDKNKVLLEPNQILTGVGVIMCIAIIFGNVIGRMS</sequence>
<dbReference type="PANTHER" id="PTHR28624:SF1">
    <property type="entry name" value="MITOCHONDRIAL POTASSIUM CHANNEL"/>
    <property type="match status" value="1"/>
</dbReference>
<accession>A0A9P0BZC5</accession>
<evidence type="ECO:0000313" key="4">
    <source>
        <dbReference type="Proteomes" id="UP001154114"/>
    </source>
</evidence>
<evidence type="ECO:0000313" key="3">
    <source>
        <dbReference type="EMBL" id="CAH0601992.1"/>
    </source>
</evidence>
<dbReference type="EMBL" id="LR824033">
    <property type="protein sequence ID" value="CAH0601992.1"/>
    <property type="molecule type" value="Genomic_DNA"/>
</dbReference>
<dbReference type="OrthoDB" id="6243211at2759"/>
<organism evidence="3 4">
    <name type="scientific">Chrysodeixis includens</name>
    <name type="common">Soybean looper</name>
    <name type="synonym">Pseudoplusia includens</name>
    <dbReference type="NCBI Taxonomy" id="689277"/>
    <lineage>
        <taxon>Eukaryota</taxon>
        <taxon>Metazoa</taxon>
        <taxon>Ecdysozoa</taxon>
        <taxon>Arthropoda</taxon>
        <taxon>Hexapoda</taxon>
        <taxon>Insecta</taxon>
        <taxon>Pterygota</taxon>
        <taxon>Neoptera</taxon>
        <taxon>Endopterygota</taxon>
        <taxon>Lepidoptera</taxon>
        <taxon>Glossata</taxon>
        <taxon>Ditrysia</taxon>
        <taxon>Noctuoidea</taxon>
        <taxon>Noctuidae</taxon>
        <taxon>Plusiinae</taxon>
        <taxon>Chrysodeixis</taxon>
    </lineage>
</organism>
<name>A0A9P0BZC5_CHRIL</name>
<protein>
    <submittedName>
        <fullName evidence="3">Uncharacterized protein</fullName>
    </submittedName>
</protein>
<dbReference type="Proteomes" id="UP001154114">
    <property type="component" value="Chromosome 30"/>
</dbReference>
<evidence type="ECO:0000256" key="1">
    <source>
        <dbReference type="SAM" id="Coils"/>
    </source>
</evidence>
<keyword evidence="2" id="KW-0472">Membrane</keyword>
<keyword evidence="2" id="KW-1133">Transmembrane helix</keyword>
<proteinExistence type="predicted"/>
<dbReference type="PANTHER" id="PTHR28624">
    <property type="entry name" value="COILED-COIL DOMAIN-CONTAINING PROTEIN 51"/>
    <property type="match status" value="1"/>
</dbReference>
<evidence type="ECO:0000256" key="2">
    <source>
        <dbReference type="SAM" id="Phobius"/>
    </source>
</evidence>
<feature type="transmembrane region" description="Helical" evidence="2">
    <location>
        <begin position="341"/>
        <end position="360"/>
    </location>
</feature>
<feature type="transmembrane region" description="Helical" evidence="2">
    <location>
        <begin position="181"/>
        <end position="200"/>
    </location>
</feature>